<dbReference type="OrthoDB" id="9800503at2"/>
<dbReference type="PATRIC" id="fig|401562.3.peg.2853"/>
<dbReference type="SUPFAM" id="SSF143120">
    <property type="entry name" value="YefM-like"/>
    <property type="match status" value="1"/>
</dbReference>
<dbReference type="Proteomes" id="UP000078272">
    <property type="component" value="Unassembled WGS sequence"/>
</dbReference>
<dbReference type="EMBL" id="LDQA01000008">
    <property type="protein sequence ID" value="KTR07871.1"/>
    <property type="molecule type" value="Genomic_DNA"/>
</dbReference>
<comment type="function">
    <text evidence="2">Antitoxin component of a type II toxin-antitoxin (TA) system.</text>
</comment>
<dbReference type="Gene3D" id="3.40.1620.10">
    <property type="entry name" value="YefM-like domain"/>
    <property type="match status" value="1"/>
</dbReference>
<protein>
    <recommendedName>
        <fullName evidence="2">Antitoxin</fullName>
    </recommendedName>
</protein>
<dbReference type="InterPro" id="IPR036165">
    <property type="entry name" value="YefM-like_sf"/>
</dbReference>
<evidence type="ECO:0000313" key="6">
    <source>
        <dbReference type="Proteomes" id="UP000078529"/>
    </source>
</evidence>
<keyword evidence="6" id="KW-1185">Reference proteome</keyword>
<organism evidence="4 6">
    <name type="scientific">Aureimonas ureilytica</name>
    <dbReference type="NCBI Taxonomy" id="401562"/>
    <lineage>
        <taxon>Bacteria</taxon>
        <taxon>Pseudomonadati</taxon>
        <taxon>Pseudomonadota</taxon>
        <taxon>Alphaproteobacteria</taxon>
        <taxon>Hyphomicrobiales</taxon>
        <taxon>Aurantimonadaceae</taxon>
        <taxon>Aureimonas</taxon>
    </lineage>
</organism>
<comment type="caution">
    <text evidence="4">The sequence shown here is derived from an EMBL/GenBank/DDBJ whole genome shotgun (WGS) entry which is preliminary data.</text>
</comment>
<dbReference type="RefSeq" id="WP_058598749.1">
    <property type="nucleotide sequence ID" value="NZ_LDPZ01000034.1"/>
</dbReference>
<proteinExistence type="inferred from homology"/>
<evidence type="ECO:0000313" key="3">
    <source>
        <dbReference type="EMBL" id="KTQ91221.1"/>
    </source>
</evidence>
<comment type="similarity">
    <text evidence="1 2">Belongs to the phD/YefM antitoxin family.</text>
</comment>
<dbReference type="EMBL" id="LDPZ01000034">
    <property type="protein sequence ID" value="KTQ91221.1"/>
    <property type="molecule type" value="Genomic_DNA"/>
</dbReference>
<evidence type="ECO:0000313" key="4">
    <source>
        <dbReference type="EMBL" id="KTR07871.1"/>
    </source>
</evidence>
<name>A0A175RWM0_9HYPH</name>
<evidence type="ECO:0000313" key="5">
    <source>
        <dbReference type="Proteomes" id="UP000078272"/>
    </source>
</evidence>
<sequence>MQVTVHAAKTHLSKLIEAALNGEDVVIARGRRPVARIVPIPQRPFTIGLLRGQVAGSGPDFFEPMTPEELALWEGEA</sequence>
<dbReference type="NCBIfam" id="TIGR01552">
    <property type="entry name" value="phd_fam"/>
    <property type="match status" value="1"/>
</dbReference>
<gene>
    <name evidence="3" type="ORF">NS226_15710</name>
    <name evidence="4" type="ORF">NS365_02760</name>
</gene>
<evidence type="ECO:0000256" key="2">
    <source>
        <dbReference type="RuleBase" id="RU362080"/>
    </source>
</evidence>
<dbReference type="STRING" id="401562.NS365_02760"/>
<dbReference type="Pfam" id="PF02604">
    <property type="entry name" value="PhdYeFM_antitox"/>
    <property type="match status" value="1"/>
</dbReference>
<evidence type="ECO:0000256" key="1">
    <source>
        <dbReference type="ARBA" id="ARBA00009981"/>
    </source>
</evidence>
<dbReference type="Proteomes" id="UP000078529">
    <property type="component" value="Unassembled WGS sequence"/>
</dbReference>
<dbReference type="InterPro" id="IPR006442">
    <property type="entry name" value="Antitoxin_Phd/YefM"/>
</dbReference>
<reference evidence="5 6" key="1">
    <citation type="journal article" date="2016" name="Front. Microbiol.">
        <title>Genomic Resource of Rice Seed Associated Bacteria.</title>
        <authorList>
            <person name="Midha S."/>
            <person name="Bansal K."/>
            <person name="Sharma S."/>
            <person name="Kumar N."/>
            <person name="Patil P.P."/>
            <person name="Chaudhry V."/>
            <person name="Patil P.B."/>
        </authorList>
    </citation>
    <scope>NUCLEOTIDE SEQUENCE [LARGE SCALE GENOMIC DNA]</scope>
    <source>
        <strain evidence="3 5">NS226</strain>
        <strain evidence="4 6">NS365</strain>
    </source>
</reference>
<accession>A0A175RWM0</accession>
<dbReference type="AlphaFoldDB" id="A0A175RWM0"/>